<dbReference type="HOGENOM" id="CLU_1547553_0_0_1"/>
<feature type="region of interest" description="Disordered" evidence="1">
    <location>
        <begin position="154"/>
        <end position="173"/>
    </location>
</feature>
<evidence type="ECO:0000256" key="1">
    <source>
        <dbReference type="SAM" id="MobiDB-lite"/>
    </source>
</evidence>
<gene>
    <name evidence="2" type="ORF">DRE_07360</name>
</gene>
<protein>
    <submittedName>
        <fullName evidence="2">Uncharacterized protein</fullName>
    </submittedName>
</protein>
<organism evidence="2 3">
    <name type="scientific">Drechslerella stenobrocha 248</name>
    <dbReference type="NCBI Taxonomy" id="1043628"/>
    <lineage>
        <taxon>Eukaryota</taxon>
        <taxon>Fungi</taxon>
        <taxon>Dikarya</taxon>
        <taxon>Ascomycota</taxon>
        <taxon>Pezizomycotina</taxon>
        <taxon>Orbiliomycetes</taxon>
        <taxon>Orbiliales</taxon>
        <taxon>Orbiliaceae</taxon>
        <taxon>Drechslerella</taxon>
    </lineage>
</organism>
<sequence length="173" mass="19513">MIDITNLIEVADVKSVAEFNVIVNTNKHAHFLIYDGDWKVSAGKEFFPYQYMCCSVLYPEMNFYRVPRDATDVVAALLGKFNFDVEPQKKRHMAFRSSRSSSSDDEFDGSEVVFFSFYDQKPAECLKAENLNIFQHFVHRKSIQLNNAGELGLPVGEDSGNPEAGAAQQQLAT</sequence>
<dbReference type="AlphaFoldDB" id="W7HUK7"/>
<evidence type="ECO:0000313" key="2">
    <source>
        <dbReference type="EMBL" id="EWC43742.1"/>
    </source>
</evidence>
<name>W7HUK7_9PEZI</name>
<accession>W7HUK7</accession>
<reference evidence="2 3" key="1">
    <citation type="submission" date="2013-05" db="EMBL/GenBank/DDBJ databases">
        <title>Drechslerella stenobrocha genome reveals carnivorous origination and mechanical trapping mechanism of predatory fungi.</title>
        <authorList>
            <person name="Liu X."/>
            <person name="Zhang W."/>
            <person name="Liu K."/>
        </authorList>
    </citation>
    <scope>NUCLEOTIDE SEQUENCE [LARGE SCALE GENOMIC DNA]</scope>
    <source>
        <strain evidence="2 3">248</strain>
    </source>
</reference>
<keyword evidence="3" id="KW-1185">Reference proteome</keyword>
<proteinExistence type="predicted"/>
<dbReference type="EMBL" id="KI966453">
    <property type="protein sequence ID" value="EWC43742.1"/>
    <property type="molecule type" value="Genomic_DNA"/>
</dbReference>
<evidence type="ECO:0000313" key="3">
    <source>
        <dbReference type="Proteomes" id="UP000024837"/>
    </source>
</evidence>
<dbReference type="Proteomes" id="UP000024837">
    <property type="component" value="Unassembled WGS sequence"/>
</dbReference>